<keyword evidence="3" id="KW-1185">Reference proteome</keyword>
<comment type="caution">
    <text evidence="2">The sequence shown here is derived from an EMBL/GenBank/DDBJ whole genome shotgun (WGS) entry which is preliminary data.</text>
</comment>
<dbReference type="EMBL" id="MNCJ02000329">
    <property type="protein sequence ID" value="KAF5767329.1"/>
    <property type="molecule type" value="Genomic_DNA"/>
</dbReference>
<accession>A0A9K3E799</accession>
<feature type="transmembrane region" description="Helical" evidence="1">
    <location>
        <begin position="45"/>
        <end position="64"/>
    </location>
</feature>
<reference evidence="2" key="1">
    <citation type="journal article" date="2017" name="Nature">
        <title>The sunflower genome provides insights into oil metabolism, flowering and Asterid evolution.</title>
        <authorList>
            <person name="Badouin H."/>
            <person name="Gouzy J."/>
            <person name="Grassa C.J."/>
            <person name="Murat F."/>
            <person name="Staton S.E."/>
            <person name="Cottret L."/>
            <person name="Lelandais-Briere C."/>
            <person name="Owens G.L."/>
            <person name="Carrere S."/>
            <person name="Mayjonade B."/>
            <person name="Legrand L."/>
            <person name="Gill N."/>
            <person name="Kane N.C."/>
            <person name="Bowers J.E."/>
            <person name="Hubner S."/>
            <person name="Bellec A."/>
            <person name="Berard A."/>
            <person name="Berges H."/>
            <person name="Blanchet N."/>
            <person name="Boniface M.C."/>
            <person name="Brunel D."/>
            <person name="Catrice O."/>
            <person name="Chaidir N."/>
            <person name="Claudel C."/>
            <person name="Donnadieu C."/>
            <person name="Faraut T."/>
            <person name="Fievet G."/>
            <person name="Helmstetter N."/>
            <person name="King M."/>
            <person name="Knapp S.J."/>
            <person name="Lai Z."/>
            <person name="Le Paslier M.C."/>
            <person name="Lippi Y."/>
            <person name="Lorenzon L."/>
            <person name="Mandel J.R."/>
            <person name="Marage G."/>
            <person name="Marchand G."/>
            <person name="Marquand E."/>
            <person name="Bret-Mestries E."/>
            <person name="Morien E."/>
            <person name="Nambeesan S."/>
            <person name="Nguyen T."/>
            <person name="Pegot-Espagnet P."/>
            <person name="Pouilly N."/>
            <person name="Raftis F."/>
            <person name="Sallet E."/>
            <person name="Schiex T."/>
            <person name="Thomas J."/>
            <person name="Vandecasteele C."/>
            <person name="Vares D."/>
            <person name="Vear F."/>
            <person name="Vautrin S."/>
            <person name="Crespi M."/>
            <person name="Mangin B."/>
            <person name="Burke J.M."/>
            <person name="Salse J."/>
            <person name="Munos S."/>
            <person name="Vincourt P."/>
            <person name="Rieseberg L.H."/>
            <person name="Langlade N.B."/>
        </authorList>
    </citation>
    <scope>NUCLEOTIDE SEQUENCE</scope>
    <source>
        <tissue evidence="2">Leaves</tissue>
    </source>
</reference>
<evidence type="ECO:0008006" key="4">
    <source>
        <dbReference type="Google" id="ProtNLM"/>
    </source>
</evidence>
<proteinExistence type="predicted"/>
<organism evidence="2 3">
    <name type="scientific">Helianthus annuus</name>
    <name type="common">Common sunflower</name>
    <dbReference type="NCBI Taxonomy" id="4232"/>
    <lineage>
        <taxon>Eukaryota</taxon>
        <taxon>Viridiplantae</taxon>
        <taxon>Streptophyta</taxon>
        <taxon>Embryophyta</taxon>
        <taxon>Tracheophyta</taxon>
        <taxon>Spermatophyta</taxon>
        <taxon>Magnoliopsida</taxon>
        <taxon>eudicotyledons</taxon>
        <taxon>Gunneridae</taxon>
        <taxon>Pentapetalae</taxon>
        <taxon>asterids</taxon>
        <taxon>campanulids</taxon>
        <taxon>Asterales</taxon>
        <taxon>Asteraceae</taxon>
        <taxon>Asteroideae</taxon>
        <taxon>Heliantheae alliance</taxon>
        <taxon>Heliantheae</taxon>
        <taxon>Helianthus</taxon>
    </lineage>
</organism>
<evidence type="ECO:0000313" key="3">
    <source>
        <dbReference type="Proteomes" id="UP000215914"/>
    </source>
</evidence>
<keyword evidence="1" id="KW-0472">Membrane</keyword>
<evidence type="ECO:0000256" key="1">
    <source>
        <dbReference type="SAM" id="Phobius"/>
    </source>
</evidence>
<dbReference type="Gramene" id="mRNA:HanXRQr2_Chr14g0623031">
    <property type="protein sequence ID" value="CDS:HanXRQr2_Chr14g0623031.1"/>
    <property type="gene ID" value="HanXRQr2_Chr14g0623031"/>
</dbReference>
<dbReference type="Proteomes" id="UP000215914">
    <property type="component" value="Unassembled WGS sequence"/>
</dbReference>
<gene>
    <name evidence="2" type="ORF">HanXRQr2_Chr14g0623031</name>
</gene>
<evidence type="ECO:0000313" key="2">
    <source>
        <dbReference type="EMBL" id="KAF5767329.1"/>
    </source>
</evidence>
<name>A0A9K3E799_HELAN</name>
<reference evidence="2" key="2">
    <citation type="submission" date="2020-06" db="EMBL/GenBank/DDBJ databases">
        <title>Helianthus annuus Genome sequencing and assembly Release 2.</title>
        <authorList>
            <person name="Gouzy J."/>
            <person name="Langlade N."/>
            <person name="Munos S."/>
        </authorList>
    </citation>
    <scope>NUCLEOTIDE SEQUENCE</scope>
    <source>
        <tissue evidence="2">Leaves</tissue>
    </source>
</reference>
<feature type="transmembrane region" description="Helical" evidence="1">
    <location>
        <begin position="12"/>
        <end position="33"/>
    </location>
</feature>
<dbReference type="AlphaFoldDB" id="A0A9K3E799"/>
<keyword evidence="1" id="KW-0812">Transmembrane</keyword>
<sequence length="73" mass="8527">MAWEKVTLPIEYGGVGLGSFLDTNLAMLVKWWWRFKLEQGVLSRKVVWSFIAALVHWILFLDCLQMRVRGTKS</sequence>
<keyword evidence="1" id="KW-1133">Transmembrane helix</keyword>
<protein>
    <recommendedName>
        <fullName evidence="4">Reverse transcriptase zinc-binding domain-containing protein</fullName>
    </recommendedName>
</protein>